<dbReference type="Pfam" id="PF22780">
    <property type="entry name" value="HI0933_like_1st"/>
    <property type="match status" value="1"/>
</dbReference>
<evidence type="ECO:0000256" key="1">
    <source>
        <dbReference type="ARBA" id="ARBA00001974"/>
    </source>
</evidence>
<reference evidence="6" key="1">
    <citation type="submission" date="2019-08" db="EMBL/GenBank/DDBJ databases">
        <authorList>
            <person name="Kucharzyk K."/>
            <person name="Murdoch R.W."/>
            <person name="Higgins S."/>
            <person name="Loffler F."/>
        </authorList>
    </citation>
    <scope>NUCLEOTIDE SEQUENCE</scope>
</reference>
<dbReference type="InterPro" id="IPR023166">
    <property type="entry name" value="BaiN-like_dom_sf"/>
</dbReference>
<protein>
    <recommendedName>
        <fullName evidence="7">Aminoacetone oxidase family FAD-binding enzyme</fullName>
    </recommendedName>
</protein>
<feature type="domain" description="RsdA/BaiN/AoA(So)-like Rossmann fold-like" evidence="4">
    <location>
        <begin position="2"/>
        <end position="401"/>
    </location>
</feature>
<evidence type="ECO:0000259" key="4">
    <source>
        <dbReference type="Pfam" id="PF03486"/>
    </source>
</evidence>
<evidence type="ECO:0008006" key="7">
    <source>
        <dbReference type="Google" id="ProtNLM"/>
    </source>
</evidence>
<comment type="cofactor">
    <cofactor evidence="1">
        <name>FAD</name>
        <dbReference type="ChEBI" id="CHEBI:57692"/>
    </cofactor>
</comment>
<comment type="caution">
    <text evidence="6">The sequence shown here is derived from an EMBL/GenBank/DDBJ whole genome shotgun (WGS) entry which is preliminary data.</text>
</comment>
<dbReference type="InterPro" id="IPR004792">
    <property type="entry name" value="BaiN-like"/>
</dbReference>
<dbReference type="PRINTS" id="PR00368">
    <property type="entry name" value="FADPNR"/>
</dbReference>
<sequence>MVVIGGGAAGMVCAIAAARNGAKVLLLEKMERPGRKILITGKGRCNITNTKPWAEFSSHINPNKKFLKHSFHFFSNSDTIAFFESLGLPCNVERGDRVFPASGKSSSVVDVLVKEMDRLKVIQNYNTSACNFLFNGSAITGVITSKGVFDCAAVVVATGGLSYPATGSQGDGYRMAREAGHSITPLFPSLTALMPAGYNGDAKGLTLKNIALDLFVGNDHVQHETGDIDFTNNGIEGPLGFRVSRKAVKAMENGNRCFLSIDLKPAVGHKELQERVKREIIDFRGNSLFRFLSGYMPSQIIKSFLSDNNYPLLIPDGEKREDFANKLCNALKSWKIEIVSYTSYERAVVTAGGVCLDEVFPKTMKSRLCDNLFFAGEVLDLDGDTGGYNLQIAFSTGYKAGVEAAHLTKKWISGE</sequence>
<keyword evidence="3" id="KW-0274">FAD</keyword>
<dbReference type="InterPro" id="IPR055178">
    <property type="entry name" value="RsdA/BaiN/AoA(So)-like_dom"/>
</dbReference>
<dbReference type="AlphaFoldDB" id="A0A644X847"/>
<dbReference type="InterPro" id="IPR036188">
    <property type="entry name" value="FAD/NAD-bd_sf"/>
</dbReference>
<dbReference type="PANTHER" id="PTHR42887">
    <property type="entry name" value="OS12G0638800 PROTEIN"/>
    <property type="match status" value="1"/>
</dbReference>
<keyword evidence="2" id="KW-0285">Flavoprotein</keyword>
<name>A0A644X847_9ZZZZ</name>
<dbReference type="SUPFAM" id="SSF51905">
    <property type="entry name" value="FAD/NAD(P)-binding domain"/>
    <property type="match status" value="1"/>
</dbReference>
<dbReference type="EMBL" id="VSSQ01001678">
    <property type="protein sequence ID" value="MPM10314.1"/>
    <property type="molecule type" value="Genomic_DNA"/>
</dbReference>
<dbReference type="Gene3D" id="3.50.50.60">
    <property type="entry name" value="FAD/NAD(P)-binding domain"/>
    <property type="match status" value="1"/>
</dbReference>
<dbReference type="NCBIfam" id="TIGR00275">
    <property type="entry name" value="aminoacetone oxidase family FAD-binding enzyme"/>
    <property type="match status" value="1"/>
</dbReference>
<dbReference type="Gene3D" id="2.40.30.10">
    <property type="entry name" value="Translation factors"/>
    <property type="match status" value="1"/>
</dbReference>
<dbReference type="PANTHER" id="PTHR42887:SF2">
    <property type="entry name" value="OS12G0638800 PROTEIN"/>
    <property type="match status" value="1"/>
</dbReference>
<dbReference type="SUPFAM" id="SSF160996">
    <property type="entry name" value="HI0933 insert domain-like"/>
    <property type="match status" value="1"/>
</dbReference>
<accession>A0A644X847</accession>
<dbReference type="Pfam" id="PF03486">
    <property type="entry name" value="HI0933_like"/>
    <property type="match status" value="1"/>
</dbReference>
<gene>
    <name evidence="6" type="ORF">SDC9_56643</name>
</gene>
<proteinExistence type="predicted"/>
<organism evidence="6">
    <name type="scientific">bioreactor metagenome</name>
    <dbReference type="NCBI Taxonomy" id="1076179"/>
    <lineage>
        <taxon>unclassified sequences</taxon>
        <taxon>metagenomes</taxon>
        <taxon>ecological metagenomes</taxon>
    </lineage>
</organism>
<feature type="domain" description="RsdA/BaiN/AoA(So)-like insert" evidence="5">
    <location>
        <begin position="202"/>
        <end position="349"/>
    </location>
</feature>
<dbReference type="Gene3D" id="1.10.8.260">
    <property type="entry name" value="HI0933 insert domain-like"/>
    <property type="match status" value="1"/>
</dbReference>
<evidence type="ECO:0000256" key="2">
    <source>
        <dbReference type="ARBA" id="ARBA00022630"/>
    </source>
</evidence>
<evidence type="ECO:0000259" key="5">
    <source>
        <dbReference type="Pfam" id="PF22780"/>
    </source>
</evidence>
<evidence type="ECO:0000256" key="3">
    <source>
        <dbReference type="ARBA" id="ARBA00022827"/>
    </source>
</evidence>
<evidence type="ECO:0000313" key="6">
    <source>
        <dbReference type="EMBL" id="MPM10314.1"/>
    </source>
</evidence>
<dbReference type="InterPro" id="IPR057661">
    <property type="entry name" value="RsdA/BaiN/AoA(So)_Rossmann"/>
</dbReference>